<dbReference type="RefSeq" id="WP_122404680.1">
    <property type="nucleotide sequence ID" value="NZ_LS398110.1"/>
</dbReference>
<dbReference type="AlphaFoldDB" id="A0A2U3Q780"/>
<evidence type="ECO:0000259" key="1">
    <source>
        <dbReference type="Pfam" id="PF01909"/>
    </source>
</evidence>
<dbReference type="SUPFAM" id="SSF81301">
    <property type="entry name" value="Nucleotidyltransferase"/>
    <property type="match status" value="1"/>
</dbReference>
<proteinExistence type="predicted"/>
<dbReference type="CDD" id="cd05403">
    <property type="entry name" value="NT_KNTase_like"/>
    <property type="match status" value="1"/>
</dbReference>
<accession>A0A2U3Q780</accession>
<reference evidence="2 3" key="1">
    <citation type="submission" date="2018-03" db="EMBL/GenBank/DDBJ databases">
        <authorList>
            <person name="Gully D."/>
        </authorList>
    </citation>
    <scope>NUCLEOTIDE SEQUENCE [LARGE SCALE GENOMIC DNA]</scope>
    <source>
        <strain evidence="2">ORS3257</strain>
    </source>
</reference>
<dbReference type="InterPro" id="IPR043519">
    <property type="entry name" value="NT_sf"/>
</dbReference>
<protein>
    <submittedName>
        <fullName evidence="2">Putative nucleotidyltransferase</fullName>
    </submittedName>
</protein>
<dbReference type="Pfam" id="PF01909">
    <property type="entry name" value="NTP_transf_2"/>
    <property type="match status" value="1"/>
</dbReference>
<sequence>MPPDPLLTRLTFALADVPGVQAVVLGGSRARGSAHAASDYDIGLYFKTAIPLDTERVLAAAKDIADDPATTTVTPVGEWGQWIVGGAWLSVEGRKVDLLYRDADAVEAVMESCCAAVVTMDYQPGHPHGFCSAIWMGEIAYCQPLHDPNGVIARLKSIALPYPPALRAALIRRFQWEISFGVENAELAAARGEQTHVAGCLYRSLACIAQVLFALNQRYLINEKGALQEAARLPLTIPHLAQQTNEVWRLIGTGALAPACEILRRIDRQLKLLTA</sequence>
<dbReference type="GO" id="GO:0016779">
    <property type="term" value="F:nucleotidyltransferase activity"/>
    <property type="evidence" value="ECO:0007669"/>
    <property type="project" value="InterPro"/>
</dbReference>
<dbReference type="InterPro" id="IPR002934">
    <property type="entry name" value="Polymerase_NTP_transf_dom"/>
</dbReference>
<evidence type="ECO:0000313" key="2">
    <source>
        <dbReference type="EMBL" id="SPP97272.1"/>
    </source>
</evidence>
<keyword evidence="2" id="KW-0808">Transferase</keyword>
<evidence type="ECO:0000313" key="3">
    <source>
        <dbReference type="Proteomes" id="UP000246085"/>
    </source>
</evidence>
<organism evidence="2 3">
    <name type="scientific">Bradyrhizobium vignae</name>
    <dbReference type="NCBI Taxonomy" id="1549949"/>
    <lineage>
        <taxon>Bacteria</taxon>
        <taxon>Pseudomonadati</taxon>
        <taxon>Pseudomonadota</taxon>
        <taxon>Alphaproteobacteria</taxon>
        <taxon>Hyphomicrobiales</taxon>
        <taxon>Nitrobacteraceae</taxon>
        <taxon>Bradyrhizobium</taxon>
    </lineage>
</organism>
<gene>
    <name evidence="2" type="ORF">BRAD3257_6376</name>
</gene>
<dbReference type="KEGG" id="bvz:BRAD3257_6376"/>
<name>A0A2U3Q780_9BRAD</name>
<feature type="domain" description="Polymerase nucleotidyl transferase" evidence="1">
    <location>
        <begin position="18"/>
        <end position="52"/>
    </location>
</feature>
<dbReference type="Proteomes" id="UP000246085">
    <property type="component" value="Chromosome BRAD3257"/>
</dbReference>
<dbReference type="Gene3D" id="3.30.460.10">
    <property type="entry name" value="Beta Polymerase, domain 2"/>
    <property type="match status" value="1"/>
</dbReference>
<dbReference type="EMBL" id="LS398110">
    <property type="protein sequence ID" value="SPP97272.1"/>
    <property type="molecule type" value="Genomic_DNA"/>
</dbReference>